<protein>
    <submittedName>
        <fullName evidence="1">Uncharacterized protein</fullName>
    </submittedName>
</protein>
<sequence>MITFHIVASGNIAKDFKKVSEKKLTKVLEYAILIKQLKRTMTIEQRETILEFN</sequence>
<evidence type="ECO:0000313" key="2">
    <source>
        <dbReference type="Proteomes" id="UP000184389"/>
    </source>
</evidence>
<dbReference type="Proteomes" id="UP000184389">
    <property type="component" value="Unassembled WGS sequence"/>
</dbReference>
<dbReference type="AlphaFoldDB" id="A0A1M5WVW0"/>
<organism evidence="1 2">
    <name type="scientific">Sporanaerobacter acetigenes DSM 13106</name>
    <dbReference type="NCBI Taxonomy" id="1123281"/>
    <lineage>
        <taxon>Bacteria</taxon>
        <taxon>Bacillati</taxon>
        <taxon>Bacillota</taxon>
        <taxon>Tissierellia</taxon>
        <taxon>Tissierellales</taxon>
        <taxon>Sporanaerobacteraceae</taxon>
        <taxon>Sporanaerobacter</taxon>
    </lineage>
</organism>
<proteinExistence type="predicted"/>
<dbReference type="EMBL" id="FQXR01000005">
    <property type="protein sequence ID" value="SHH91620.1"/>
    <property type="molecule type" value="Genomic_DNA"/>
</dbReference>
<dbReference type="RefSeq" id="WP_158281651.1">
    <property type="nucleotide sequence ID" value="NZ_FQXR01000005.1"/>
</dbReference>
<keyword evidence="2" id="KW-1185">Reference proteome</keyword>
<reference evidence="1 2" key="1">
    <citation type="submission" date="2016-11" db="EMBL/GenBank/DDBJ databases">
        <authorList>
            <person name="Jaros S."/>
            <person name="Januszkiewicz K."/>
            <person name="Wedrychowicz H."/>
        </authorList>
    </citation>
    <scope>NUCLEOTIDE SEQUENCE [LARGE SCALE GENOMIC DNA]</scope>
    <source>
        <strain evidence="1 2">DSM 13106</strain>
    </source>
</reference>
<evidence type="ECO:0000313" key="1">
    <source>
        <dbReference type="EMBL" id="SHH91620.1"/>
    </source>
</evidence>
<name>A0A1M5WVW0_9FIRM</name>
<accession>A0A1M5WVW0</accession>
<gene>
    <name evidence="1" type="ORF">SAMN02745180_01437</name>
</gene>